<comment type="caution">
    <text evidence="1">The sequence shown here is derived from an EMBL/GenBank/DDBJ whole genome shotgun (WGS) entry which is preliminary data.</text>
</comment>
<evidence type="ECO:0000313" key="1">
    <source>
        <dbReference type="EMBL" id="GAM34394.1"/>
    </source>
</evidence>
<dbReference type="EMBL" id="DF933811">
    <property type="protein sequence ID" value="GAM34394.1"/>
    <property type="molecule type" value="Genomic_DNA"/>
</dbReference>
<accession>A0A6V8H569</accession>
<organism evidence="1 2">
    <name type="scientific">Talaromyces pinophilus</name>
    <name type="common">Penicillium pinophilum</name>
    <dbReference type="NCBI Taxonomy" id="128442"/>
    <lineage>
        <taxon>Eukaryota</taxon>
        <taxon>Fungi</taxon>
        <taxon>Dikarya</taxon>
        <taxon>Ascomycota</taxon>
        <taxon>Pezizomycotina</taxon>
        <taxon>Eurotiomycetes</taxon>
        <taxon>Eurotiomycetidae</taxon>
        <taxon>Eurotiales</taxon>
        <taxon>Trichocomaceae</taxon>
        <taxon>Talaromyces</taxon>
        <taxon>Talaromyces sect. Talaromyces</taxon>
    </lineage>
</organism>
<evidence type="ECO:0000313" key="2">
    <source>
        <dbReference type="Proteomes" id="UP000053095"/>
    </source>
</evidence>
<proteinExistence type="predicted"/>
<dbReference type="Proteomes" id="UP000053095">
    <property type="component" value="Unassembled WGS sequence"/>
</dbReference>
<name>A0A6V8H569_TALPI</name>
<sequence>MYETNKEFYWHHFTDPEKTFPLRDVQAQLQSPLFGVLPPEIRRMIFTFTLTDYERTILSADGKRKKLYFHHRIHEHTRRTDTELLRTCKRVFQETWFMPFAFAKHGLVDPFFNYLCWKERQMNFTGEAIGMRLTIVKHFAYSHRLGSYLPQINGFQLFLASAELDEASAMELYPQVVDDIITLQEHRPKIITITIDYVKNSPKFIEAKWVNEVRFSPAVKTIEVEFRSLRIHKYILALIAYFVANNWFFRRGDGAVFKPVTIKRSLKYLAGSDDPKKEHSVWKERVGGPGKYYSLLINTVTWKPTPGFDPFTDGYECPDLDLRNHRFVFPRDFESLERPFGMEVL</sequence>
<gene>
    <name evidence="1" type="ORF">TCE0_015f01948</name>
</gene>
<keyword evidence="2" id="KW-1185">Reference proteome</keyword>
<protein>
    <submittedName>
        <fullName evidence="1">Uncharacterized protein</fullName>
    </submittedName>
</protein>
<dbReference type="AlphaFoldDB" id="A0A6V8H569"/>
<reference evidence="2" key="1">
    <citation type="journal article" date="2015" name="Genome Announc.">
        <title>Draft genome sequence of Talaromyces cellulolyticus strain Y-94, a source of lignocellulosic biomass-degrading enzymes.</title>
        <authorList>
            <person name="Fujii T."/>
            <person name="Koike H."/>
            <person name="Sawayama S."/>
            <person name="Yano S."/>
            <person name="Inoue H."/>
        </authorList>
    </citation>
    <scope>NUCLEOTIDE SEQUENCE [LARGE SCALE GENOMIC DNA]</scope>
    <source>
        <strain evidence="2">Y-94</strain>
    </source>
</reference>